<accession>A0A7W2JUE8</accession>
<dbReference type="EMBL" id="JACGDE010000006">
    <property type="protein sequence ID" value="MBA6065384.1"/>
    <property type="molecule type" value="Genomic_DNA"/>
</dbReference>
<protein>
    <submittedName>
        <fullName evidence="1">RHS repeat-associated core domain-containing protein</fullName>
    </submittedName>
</protein>
<proteinExistence type="predicted"/>
<dbReference type="Proteomes" id="UP000541770">
    <property type="component" value="Unassembled WGS sequence"/>
</dbReference>
<dbReference type="AlphaFoldDB" id="A0A7W2JUE8"/>
<dbReference type="InterPro" id="IPR022385">
    <property type="entry name" value="Rhs_assc_core"/>
</dbReference>
<dbReference type="Gene3D" id="2.180.10.10">
    <property type="entry name" value="RHS repeat-associated core"/>
    <property type="match status" value="1"/>
</dbReference>
<evidence type="ECO:0000313" key="1">
    <source>
        <dbReference type="EMBL" id="MBA6065384.1"/>
    </source>
</evidence>
<comment type="caution">
    <text evidence="1">The sequence shown here is derived from an EMBL/GenBank/DDBJ whole genome shotgun (WGS) entry which is preliminary data.</text>
</comment>
<name>A0A7W2JUE8_9PSED</name>
<evidence type="ECO:0000313" key="2">
    <source>
        <dbReference type="Proteomes" id="UP000541770"/>
    </source>
</evidence>
<reference evidence="1 2" key="1">
    <citation type="submission" date="2020-07" db="EMBL/GenBank/DDBJ databases">
        <title>Diversity of carbapenemase encoding genes among Pseudomonas putida group clinical isolates in a tertiary Brazilian hospital.</title>
        <authorList>
            <person name="Alberto-Lei F."/>
            <person name="Nodari C.S."/>
            <person name="Streling A.P."/>
            <person name="Paulino J.T."/>
            <person name="Bessa-Neto F.O."/>
            <person name="Cayo R."/>
            <person name="Gales A.C."/>
        </authorList>
    </citation>
    <scope>NUCLEOTIDE SEQUENCE [LARGE SCALE GENOMIC DNA]</scope>
    <source>
        <strain evidence="1 2">14802</strain>
    </source>
</reference>
<sequence>MFIHILATDWAHSVMQAQSIPNAYTPYGSKVHRPGVRTGFSGQIPDPSTGHYHLGNGHRLLHPHLMRFISPDPLSPFGEGGSNSYTYCAGDPINKHDPTGGVTAFIKEMHQQFTTSFLRNTVPGATPGRVLATPEAQQIVNAPNKSFFGERVAGAYIAKDSNGAPPLPQHLQTRYAETVQQANRGEIPSVVAHLEMANTWLKFNGTPEAVAAKITPGTIATAVVGHLLGAATAGGADIAALKTGRALNLSSTVEKVRE</sequence>
<dbReference type="SUPFAM" id="SSF56399">
    <property type="entry name" value="ADP-ribosylation"/>
    <property type="match status" value="1"/>
</dbReference>
<organism evidence="1 2">
    <name type="scientific">Pseudomonas mosselii</name>
    <dbReference type="NCBI Taxonomy" id="78327"/>
    <lineage>
        <taxon>Bacteria</taxon>
        <taxon>Pseudomonadati</taxon>
        <taxon>Pseudomonadota</taxon>
        <taxon>Gammaproteobacteria</taxon>
        <taxon>Pseudomonadales</taxon>
        <taxon>Pseudomonadaceae</taxon>
        <taxon>Pseudomonas</taxon>
    </lineage>
</organism>
<gene>
    <name evidence="1" type="ORF">H4C75_11490</name>
</gene>
<dbReference type="NCBIfam" id="TIGR03696">
    <property type="entry name" value="Rhs_assc_core"/>
    <property type="match status" value="1"/>
</dbReference>
<dbReference type="RefSeq" id="WP_082750470.1">
    <property type="nucleotide sequence ID" value="NZ_BQIT01000027.1"/>
</dbReference>